<dbReference type="PANTHER" id="PTHR42923">
    <property type="entry name" value="PROTOPORPHYRINOGEN OXIDASE"/>
    <property type="match status" value="1"/>
</dbReference>
<dbReference type="OrthoDB" id="5977668at2759"/>
<evidence type="ECO:0000313" key="3">
    <source>
        <dbReference type="EMBL" id="PVV00251.1"/>
    </source>
</evidence>
<sequence>MSDPDKKKPEKIAIIGSEISGMFSAWALTMFSNHSVTLYEKSNELFNYASTVDFLPPGIPENCTIDFLPETRIPVDVKPLSFNQRDTPNLDRAIDFLRAETQNTKVDVGMSKWSFGNSVTHEILKNDKSPLGFGIDPKQIWIVDQNGNLTCTQTSISQPIDSTTGFVAESSPASSSSMKNPANLENLLISTLPPSLKQIVGSCVKIIGSPNEKLELNGPVRSKTAEFAQTSDSQLPIIEYLRKKKYSQYFFETIIKPALLSSLAALGSADIAQTKTWVVFQVLKQKANLFPFYYRNDRVIKGGSRRLLTIFKESLLNVKLNTEIVKIIKHYDSNNVECGVTLIDSNNNSERFDRVIIGVSLDSVPKILAEPLPADKADILSSFKYVESKYILHADSMLMPVNQRSWSAINSIEATIDGKTRNCVTIWGNKLMNIDLLCHGYVFVSINPVVEPNSRMVVTSAKTRNVDLTIKDADIFHKDGLLDSESVKFIGSWFGLGTLEDGCYSGLSKAVELGANLPFELAKPQLLGGSKSVNPIFAKAFAVYIFIVFPILEIIDKLKYVIIVAIIAAL</sequence>
<dbReference type="InterPro" id="IPR050464">
    <property type="entry name" value="Zeta_carotene_desat/Oxidored"/>
</dbReference>
<keyword evidence="1" id="KW-0812">Transmembrane</keyword>
<evidence type="ECO:0000259" key="2">
    <source>
        <dbReference type="Pfam" id="PF01593"/>
    </source>
</evidence>
<keyword evidence="1" id="KW-1133">Transmembrane helix</keyword>
<dbReference type="Pfam" id="PF13450">
    <property type="entry name" value="NAD_binding_8"/>
    <property type="match status" value="1"/>
</dbReference>
<evidence type="ECO:0000313" key="4">
    <source>
        <dbReference type="Proteomes" id="UP000245609"/>
    </source>
</evidence>
<comment type="caution">
    <text evidence="3">The sequence shown here is derived from an EMBL/GenBank/DDBJ whole genome shotgun (WGS) entry which is preliminary data.</text>
</comment>
<protein>
    <recommendedName>
        <fullName evidence="2">Amine oxidase domain-containing protein</fullName>
    </recommendedName>
</protein>
<dbReference type="InterPro" id="IPR036188">
    <property type="entry name" value="FAD/NAD-bd_sf"/>
</dbReference>
<gene>
    <name evidence="3" type="ORF">BB560_005374</name>
</gene>
<proteinExistence type="predicted"/>
<evidence type="ECO:0000256" key="1">
    <source>
        <dbReference type="SAM" id="Phobius"/>
    </source>
</evidence>
<feature type="non-terminal residue" evidence="3">
    <location>
        <position position="570"/>
    </location>
</feature>
<feature type="domain" description="Amine oxidase" evidence="2">
    <location>
        <begin position="223"/>
        <end position="391"/>
    </location>
</feature>
<dbReference type="PANTHER" id="PTHR42923:SF17">
    <property type="entry name" value="AMINE OXIDASE DOMAIN-CONTAINING PROTEIN"/>
    <property type="match status" value="1"/>
</dbReference>
<dbReference type="SUPFAM" id="SSF51905">
    <property type="entry name" value="FAD/NAD(P)-binding domain"/>
    <property type="match status" value="1"/>
</dbReference>
<name>A0A2T9Z6M2_9FUNG</name>
<dbReference type="AlphaFoldDB" id="A0A2T9Z6M2"/>
<dbReference type="GO" id="GO:0016491">
    <property type="term" value="F:oxidoreductase activity"/>
    <property type="evidence" value="ECO:0007669"/>
    <property type="project" value="InterPro"/>
</dbReference>
<feature type="transmembrane region" description="Helical" evidence="1">
    <location>
        <begin position="536"/>
        <end position="555"/>
    </location>
</feature>
<dbReference type="STRING" id="133381.A0A2T9Z6M2"/>
<dbReference type="Proteomes" id="UP000245609">
    <property type="component" value="Unassembled WGS sequence"/>
</dbReference>
<dbReference type="InterPro" id="IPR002937">
    <property type="entry name" value="Amino_oxidase"/>
</dbReference>
<dbReference type="EMBL" id="MBFS01002154">
    <property type="protein sequence ID" value="PVV00251.1"/>
    <property type="molecule type" value="Genomic_DNA"/>
</dbReference>
<keyword evidence="1" id="KW-0472">Membrane</keyword>
<dbReference type="Pfam" id="PF01593">
    <property type="entry name" value="Amino_oxidase"/>
    <property type="match status" value="1"/>
</dbReference>
<reference evidence="3 4" key="1">
    <citation type="journal article" date="2018" name="MBio">
        <title>Comparative Genomics Reveals the Core Gene Toolbox for the Fungus-Insect Symbiosis.</title>
        <authorList>
            <person name="Wang Y."/>
            <person name="Stata M."/>
            <person name="Wang W."/>
            <person name="Stajich J.E."/>
            <person name="White M.M."/>
            <person name="Moncalvo J.M."/>
        </authorList>
    </citation>
    <scope>NUCLEOTIDE SEQUENCE [LARGE SCALE GENOMIC DNA]</scope>
    <source>
        <strain evidence="3 4">SC-DP-2</strain>
    </source>
</reference>
<keyword evidence="4" id="KW-1185">Reference proteome</keyword>
<organism evidence="3 4">
    <name type="scientific">Smittium megazygosporum</name>
    <dbReference type="NCBI Taxonomy" id="133381"/>
    <lineage>
        <taxon>Eukaryota</taxon>
        <taxon>Fungi</taxon>
        <taxon>Fungi incertae sedis</taxon>
        <taxon>Zoopagomycota</taxon>
        <taxon>Kickxellomycotina</taxon>
        <taxon>Harpellomycetes</taxon>
        <taxon>Harpellales</taxon>
        <taxon>Legeriomycetaceae</taxon>
        <taxon>Smittium</taxon>
    </lineage>
</organism>
<accession>A0A2T9Z6M2</accession>